<accession>A0ABW5B7A9</accession>
<proteinExistence type="predicted"/>
<dbReference type="InterPro" id="IPR036237">
    <property type="entry name" value="Xyl_isomerase-like_sf"/>
</dbReference>
<dbReference type="PANTHER" id="PTHR12110">
    <property type="entry name" value="HYDROXYPYRUVATE ISOMERASE"/>
    <property type="match status" value="1"/>
</dbReference>
<feature type="domain" description="Xylose isomerase-like TIM barrel" evidence="1">
    <location>
        <begin position="3"/>
        <end position="231"/>
    </location>
</feature>
<dbReference type="EMBL" id="JBHUIV010000015">
    <property type="protein sequence ID" value="MFD2201773.1"/>
    <property type="molecule type" value="Genomic_DNA"/>
</dbReference>
<comment type="caution">
    <text evidence="2">The sequence shown here is derived from an EMBL/GenBank/DDBJ whole genome shotgun (WGS) entry which is preliminary data.</text>
</comment>
<gene>
    <name evidence="2" type="ORF">ACFSKV_09355</name>
</gene>
<evidence type="ECO:0000313" key="2">
    <source>
        <dbReference type="EMBL" id="MFD2201773.1"/>
    </source>
</evidence>
<keyword evidence="3" id="KW-1185">Reference proteome</keyword>
<dbReference type="GO" id="GO:0016853">
    <property type="term" value="F:isomerase activity"/>
    <property type="evidence" value="ECO:0007669"/>
    <property type="project" value="UniProtKB-KW"/>
</dbReference>
<dbReference type="Gene3D" id="3.20.20.150">
    <property type="entry name" value="Divalent-metal-dependent TIM barrel enzymes"/>
    <property type="match status" value="1"/>
</dbReference>
<reference evidence="3" key="1">
    <citation type="journal article" date="2019" name="Int. J. Syst. Evol. Microbiol.">
        <title>The Global Catalogue of Microorganisms (GCM) 10K type strain sequencing project: providing services to taxonomists for standard genome sequencing and annotation.</title>
        <authorList>
            <consortium name="The Broad Institute Genomics Platform"/>
            <consortium name="The Broad Institute Genome Sequencing Center for Infectious Disease"/>
            <person name="Wu L."/>
            <person name="Ma J."/>
        </authorList>
    </citation>
    <scope>NUCLEOTIDE SEQUENCE [LARGE SCALE GENOMIC DNA]</scope>
    <source>
        <strain evidence="3">KCTC 19812</strain>
    </source>
</reference>
<dbReference type="Pfam" id="PF01261">
    <property type="entry name" value="AP_endonuc_2"/>
    <property type="match status" value="1"/>
</dbReference>
<dbReference type="InterPro" id="IPR050312">
    <property type="entry name" value="IolE/XylAMocC-like"/>
</dbReference>
<dbReference type="PANTHER" id="PTHR12110:SF21">
    <property type="entry name" value="XYLOSE ISOMERASE-LIKE TIM BARREL DOMAIN-CONTAINING PROTEIN"/>
    <property type="match status" value="1"/>
</dbReference>
<protein>
    <submittedName>
        <fullName evidence="2">Sugar phosphate isomerase/epimerase family protein</fullName>
    </submittedName>
</protein>
<dbReference type="RefSeq" id="WP_380801739.1">
    <property type="nucleotide sequence ID" value="NZ_JBHUIV010000015.1"/>
</dbReference>
<sequence>MEEIKAYENTAKKADIIIAEVGAWSNPISPDPQVAKEAFEKCTASLRLADEIGANCCVNIAGSKSIENWAGPHPENFSEDTFDQIVEITRKIIDEIKPKRTYFTLEAMPWISPESPESYLRLIKAIDRKAFAVHLDPVNMVTSPAVFFRNGELIKVSFKKLGPFIKSCHAKDLILKQGTFMPQFDEVIPGRGQMNYKIFLQELSKYPEIPLMMEHLSSAEEYREGAEYIRNVLEKI</sequence>
<organism evidence="2 3">
    <name type="scientific">Shivajiella indica</name>
    <dbReference type="NCBI Taxonomy" id="872115"/>
    <lineage>
        <taxon>Bacteria</taxon>
        <taxon>Pseudomonadati</taxon>
        <taxon>Bacteroidota</taxon>
        <taxon>Cytophagia</taxon>
        <taxon>Cytophagales</taxon>
        <taxon>Cyclobacteriaceae</taxon>
        <taxon>Shivajiella</taxon>
    </lineage>
</organism>
<dbReference type="InterPro" id="IPR013022">
    <property type="entry name" value="Xyl_isomerase-like_TIM-brl"/>
</dbReference>
<dbReference type="SUPFAM" id="SSF51658">
    <property type="entry name" value="Xylose isomerase-like"/>
    <property type="match status" value="1"/>
</dbReference>
<name>A0ABW5B7A9_9BACT</name>
<dbReference type="Proteomes" id="UP001597414">
    <property type="component" value="Unassembled WGS sequence"/>
</dbReference>
<evidence type="ECO:0000313" key="3">
    <source>
        <dbReference type="Proteomes" id="UP001597414"/>
    </source>
</evidence>
<evidence type="ECO:0000259" key="1">
    <source>
        <dbReference type="Pfam" id="PF01261"/>
    </source>
</evidence>
<keyword evidence="2" id="KW-0413">Isomerase</keyword>